<dbReference type="InterPro" id="IPR037151">
    <property type="entry name" value="AlkB-like_sf"/>
</dbReference>
<dbReference type="SUPFAM" id="SSF54928">
    <property type="entry name" value="RNA-binding domain, RBD"/>
    <property type="match status" value="1"/>
</dbReference>
<dbReference type="SUPFAM" id="SSF51197">
    <property type="entry name" value="Clavaminate synthase-like"/>
    <property type="match status" value="1"/>
</dbReference>
<dbReference type="InterPro" id="IPR005135">
    <property type="entry name" value="Endo/exonuclease/phosphatase"/>
</dbReference>
<dbReference type="InterPro" id="IPR050410">
    <property type="entry name" value="CCR4/nocturin_mRNA_transcr"/>
</dbReference>
<dbReference type="AlphaFoldDB" id="A0ABC8KN97"/>
<dbReference type="InterPro" id="IPR012677">
    <property type="entry name" value="Nucleotide-bd_a/b_plait_sf"/>
</dbReference>
<evidence type="ECO:0008006" key="8">
    <source>
        <dbReference type="Google" id="ProtNLM"/>
    </source>
</evidence>
<feature type="domain" description="Fe2OG dioxygenase" evidence="5">
    <location>
        <begin position="208"/>
        <end position="330"/>
    </location>
</feature>
<name>A0ABC8KN97_ERUVS</name>
<evidence type="ECO:0000259" key="4">
    <source>
        <dbReference type="PROSITE" id="PS50102"/>
    </source>
</evidence>
<feature type="region of interest" description="Disordered" evidence="3">
    <location>
        <begin position="622"/>
        <end position="643"/>
    </location>
</feature>
<evidence type="ECO:0000313" key="7">
    <source>
        <dbReference type="Proteomes" id="UP001642260"/>
    </source>
</evidence>
<reference evidence="6 7" key="1">
    <citation type="submission" date="2022-03" db="EMBL/GenBank/DDBJ databases">
        <authorList>
            <person name="Macdonald S."/>
            <person name="Ahmed S."/>
            <person name="Newling K."/>
        </authorList>
    </citation>
    <scope>NUCLEOTIDE SEQUENCE [LARGE SCALE GENOMIC DNA]</scope>
</reference>
<evidence type="ECO:0000256" key="3">
    <source>
        <dbReference type="SAM" id="MobiDB-lite"/>
    </source>
</evidence>
<dbReference type="Pfam" id="PF03372">
    <property type="entry name" value="Exo_endo_phos"/>
    <property type="match status" value="2"/>
</dbReference>
<evidence type="ECO:0000313" key="6">
    <source>
        <dbReference type="EMBL" id="CAH8360032.1"/>
    </source>
</evidence>
<dbReference type="PANTHER" id="PTHR12121">
    <property type="entry name" value="CARBON CATABOLITE REPRESSOR PROTEIN 4"/>
    <property type="match status" value="1"/>
</dbReference>
<protein>
    <recommendedName>
        <fullName evidence="8">RNA-binding (RRM/RBD/RNP motifs) family protein</fullName>
    </recommendedName>
</protein>
<proteinExistence type="inferred from homology"/>
<evidence type="ECO:0000256" key="2">
    <source>
        <dbReference type="PROSITE-ProRule" id="PRU00176"/>
    </source>
</evidence>
<dbReference type="PANTHER" id="PTHR12121:SF68">
    <property type="entry name" value="CARBON CATABOLITE REPRESSOR PROTEIN 4 HOMOLOG 4-RELATED"/>
    <property type="match status" value="1"/>
</dbReference>
<accession>A0ABC8KN97</accession>
<dbReference type="FunFam" id="2.60.120.590:FF:000018">
    <property type="entry name" value="ALKylated DNA repair protein AlkB homolog"/>
    <property type="match status" value="1"/>
</dbReference>
<keyword evidence="2" id="KW-0694">RNA-binding</keyword>
<dbReference type="PROSITE" id="PS51471">
    <property type="entry name" value="FE2OG_OXY"/>
    <property type="match status" value="1"/>
</dbReference>
<dbReference type="Gene3D" id="3.60.10.10">
    <property type="entry name" value="Endonuclease/exonuclease/phosphatase"/>
    <property type="match status" value="1"/>
</dbReference>
<dbReference type="Pfam" id="PF13532">
    <property type="entry name" value="2OG-FeII_Oxy_2"/>
    <property type="match status" value="1"/>
</dbReference>
<dbReference type="InterPro" id="IPR036691">
    <property type="entry name" value="Endo/exonu/phosph_ase_sf"/>
</dbReference>
<dbReference type="InterPro" id="IPR027450">
    <property type="entry name" value="AlkB-like"/>
</dbReference>
<dbReference type="Gene3D" id="2.60.120.590">
    <property type="entry name" value="Alpha-ketoglutarate-dependent dioxygenase AlkB-like"/>
    <property type="match status" value="1"/>
</dbReference>
<dbReference type="Proteomes" id="UP001642260">
    <property type="component" value="Unassembled WGS sequence"/>
</dbReference>
<dbReference type="InterPro" id="IPR005123">
    <property type="entry name" value="Oxoglu/Fe-dep_dioxygenase_dom"/>
</dbReference>
<feature type="domain" description="RRM" evidence="4">
    <location>
        <begin position="24"/>
        <end position="102"/>
    </location>
</feature>
<dbReference type="EMBL" id="CAKOAT010276266">
    <property type="protein sequence ID" value="CAH8360032.1"/>
    <property type="molecule type" value="Genomic_DNA"/>
</dbReference>
<evidence type="ECO:0000256" key="1">
    <source>
        <dbReference type="ARBA" id="ARBA00007879"/>
    </source>
</evidence>
<feature type="region of interest" description="Disordered" evidence="3">
    <location>
        <begin position="1"/>
        <end position="20"/>
    </location>
</feature>
<sequence length="827" mass="92535">MVQPRFVRPTALSPSSGAGEPNSSNLYVANCGPAVGLSHDAIAAVFSSFGEVNGVYPADESGVRVIVSFADPFSAKSAKEALSGRPCPDLDGRTLHIRYSVLQSPSQTQVGDCVPVSLSGSDLNIPGLFLLPDFVTAEEEQQLLAAVDTQPWIGLAKRRVQHYGYEFCYGTRNVDTKNRLGELPPFVSPILQRISLFPNLDYDPASLNLDQLTVNEYPSGVGLAPHIDTHSAFEDCIFSLSLAGPCIMEFRRYSASTWKVASTTDDEEKPDTSTCIKKALYLPPRSMLLLSGEARYAWNHYIPHHKIDKVKDKVIRRSPRRVSFTLRKHQTMTFKFNCADATKDRIKIKTSHIESVLRNPTDHRKSMKTYTIITAQHETPTNCDLRKKKIGFIAEILPLEKLSNTPFAPPVVMLLFMNNLTLMNRSLRPNKRGFRQQMFNNTLIHLPRPIIPTFTSYRACRKILSKRMSTAMEPKVRKFESVEGADLSSISKPDGIRFRLVSYNILAQVYVKSSVFPHSPPACLKWKARSHAILSVLKKLQADIFCLQEVDEYDCFYRKNMESLGYSGIYIQRTGQRKRDGCAIFYKPSCAELVTKERIEYNDLLNSVKADSVSCSGQKIETSNEAKGDEKAKDSGKDSRDLNDPQVRLKRDCVGIMAAFRINKPFHHIVIVANTHLYWDPELADVKLAQAKYLLSRLAQFKTLISDEFECTPSLLLAGDFNSIPGDMVYSYLVSGYTKPAETIEEAPVPMCSVYGVTRGEPKFTNCTPGFTNTLDYIFFSPSDSIKPVSILQLPEPESPDVVGFLPNNHHPSDHLPIGAEFEISPE</sequence>
<dbReference type="Gene3D" id="3.30.70.330">
    <property type="match status" value="1"/>
</dbReference>
<gene>
    <name evidence="6" type="ORF">ERUC_LOCUS25788</name>
</gene>
<comment type="caution">
    <text evidence="6">The sequence shown here is derived from an EMBL/GenBank/DDBJ whole genome shotgun (WGS) entry which is preliminary data.</text>
</comment>
<dbReference type="SUPFAM" id="SSF56219">
    <property type="entry name" value="DNase I-like"/>
    <property type="match status" value="1"/>
</dbReference>
<dbReference type="InterPro" id="IPR000504">
    <property type="entry name" value="RRM_dom"/>
</dbReference>
<keyword evidence="7" id="KW-1185">Reference proteome</keyword>
<dbReference type="GO" id="GO:0003723">
    <property type="term" value="F:RNA binding"/>
    <property type="evidence" value="ECO:0007669"/>
    <property type="project" value="UniProtKB-UniRule"/>
</dbReference>
<dbReference type="InterPro" id="IPR035979">
    <property type="entry name" value="RBD_domain_sf"/>
</dbReference>
<comment type="similarity">
    <text evidence="1">Belongs to the alkB family.</text>
</comment>
<organism evidence="6 7">
    <name type="scientific">Eruca vesicaria subsp. sativa</name>
    <name type="common">Garden rocket</name>
    <name type="synonym">Eruca sativa</name>
    <dbReference type="NCBI Taxonomy" id="29727"/>
    <lineage>
        <taxon>Eukaryota</taxon>
        <taxon>Viridiplantae</taxon>
        <taxon>Streptophyta</taxon>
        <taxon>Embryophyta</taxon>
        <taxon>Tracheophyta</taxon>
        <taxon>Spermatophyta</taxon>
        <taxon>Magnoliopsida</taxon>
        <taxon>eudicotyledons</taxon>
        <taxon>Gunneridae</taxon>
        <taxon>Pentapetalae</taxon>
        <taxon>rosids</taxon>
        <taxon>malvids</taxon>
        <taxon>Brassicales</taxon>
        <taxon>Brassicaceae</taxon>
        <taxon>Brassiceae</taxon>
        <taxon>Eruca</taxon>
    </lineage>
</organism>
<evidence type="ECO:0000259" key="5">
    <source>
        <dbReference type="PROSITE" id="PS51471"/>
    </source>
</evidence>
<dbReference type="PROSITE" id="PS50102">
    <property type="entry name" value="RRM"/>
    <property type="match status" value="1"/>
</dbReference>